<dbReference type="AlphaFoldDB" id="A0AAV3R1J7"/>
<feature type="region of interest" description="Disordered" evidence="1">
    <location>
        <begin position="80"/>
        <end position="101"/>
    </location>
</feature>
<organism evidence="2 3">
    <name type="scientific">Lithospermum erythrorhizon</name>
    <name type="common">Purple gromwell</name>
    <name type="synonym">Lithospermum officinale var. erythrorhizon</name>
    <dbReference type="NCBI Taxonomy" id="34254"/>
    <lineage>
        <taxon>Eukaryota</taxon>
        <taxon>Viridiplantae</taxon>
        <taxon>Streptophyta</taxon>
        <taxon>Embryophyta</taxon>
        <taxon>Tracheophyta</taxon>
        <taxon>Spermatophyta</taxon>
        <taxon>Magnoliopsida</taxon>
        <taxon>eudicotyledons</taxon>
        <taxon>Gunneridae</taxon>
        <taxon>Pentapetalae</taxon>
        <taxon>asterids</taxon>
        <taxon>lamiids</taxon>
        <taxon>Boraginales</taxon>
        <taxon>Boraginaceae</taxon>
        <taxon>Boraginoideae</taxon>
        <taxon>Lithospermeae</taxon>
        <taxon>Lithospermum</taxon>
    </lineage>
</organism>
<keyword evidence="3" id="KW-1185">Reference proteome</keyword>
<gene>
    <name evidence="2" type="ORF">LIER_23938</name>
</gene>
<evidence type="ECO:0000313" key="3">
    <source>
        <dbReference type="Proteomes" id="UP001454036"/>
    </source>
</evidence>
<comment type="caution">
    <text evidence="2">The sequence shown here is derived from an EMBL/GenBank/DDBJ whole genome shotgun (WGS) entry which is preliminary data.</text>
</comment>
<evidence type="ECO:0000256" key="1">
    <source>
        <dbReference type="SAM" id="MobiDB-lite"/>
    </source>
</evidence>
<name>A0AAV3R1J7_LITER</name>
<sequence length="101" mass="11439">MERDALTSRLSLAENSSSVSVEDFKGSNEYFELLKGNTATLLRDFSQGVSVDFPNIVSHFKKYVTSLGEEYVVELFDDFPNDEDEDMVPEEGEDKVDEDDD</sequence>
<reference evidence="2 3" key="1">
    <citation type="submission" date="2024-01" db="EMBL/GenBank/DDBJ databases">
        <title>The complete chloroplast genome sequence of Lithospermum erythrorhizon: insights into the phylogenetic relationship among Boraginaceae species and the maternal lineages of purple gromwells.</title>
        <authorList>
            <person name="Okada T."/>
            <person name="Watanabe K."/>
        </authorList>
    </citation>
    <scope>NUCLEOTIDE SEQUENCE [LARGE SCALE GENOMIC DNA]</scope>
</reference>
<dbReference type="Proteomes" id="UP001454036">
    <property type="component" value="Unassembled WGS sequence"/>
</dbReference>
<dbReference type="EMBL" id="BAABME010006854">
    <property type="protein sequence ID" value="GAA0169451.1"/>
    <property type="molecule type" value="Genomic_DNA"/>
</dbReference>
<accession>A0AAV3R1J7</accession>
<protein>
    <submittedName>
        <fullName evidence="2">Uncharacterized protein</fullName>
    </submittedName>
</protein>
<proteinExistence type="predicted"/>
<evidence type="ECO:0000313" key="2">
    <source>
        <dbReference type="EMBL" id="GAA0169451.1"/>
    </source>
</evidence>